<evidence type="ECO:0000256" key="1">
    <source>
        <dbReference type="SAM" id="SignalP"/>
    </source>
</evidence>
<feature type="signal peptide" evidence="1">
    <location>
        <begin position="1"/>
        <end position="29"/>
    </location>
</feature>
<feature type="chain" id="PRO_5029672926" description="PPM-type phosphatase domain-containing protein" evidence="1">
    <location>
        <begin position="30"/>
        <end position="247"/>
    </location>
</feature>
<evidence type="ECO:0008006" key="4">
    <source>
        <dbReference type="Google" id="ProtNLM"/>
    </source>
</evidence>
<reference evidence="3" key="1">
    <citation type="journal article" date="2020" name="Nat. Commun.">
        <title>Genome assembly of wild tea tree DASZ reveals pedigree and selection history of tea varieties.</title>
        <authorList>
            <person name="Zhang W."/>
            <person name="Zhang Y."/>
            <person name="Qiu H."/>
            <person name="Guo Y."/>
            <person name="Wan H."/>
            <person name="Zhang X."/>
            <person name="Scossa F."/>
            <person name="Alseekh S."/>
            <person name="Zhang Q."/>
            <person name="Wang P."/>
            <person name="Xu L."/>
            <person name="Schmidt M.H."/>
            <person name="Jia X."/>
            <person name="Li D."/>
            <person name="Zhu A."/>
            <person name="Guo F."/>
            <person name="Chen W."/>
            <person name="Ni D."/>
            <person name="Usadel B."/>
            <person name="Fernie A.R."/>
            <person name="Wen W."/>
        </authorList>
    </citation>
    <scope>NUCLEOTIDE SEQUENCE [LARGE SCALE GENOMIC DNA]</scope>
    <source>
        <strain evidence="3">cv. G240</strain>
    </source>
</reference>
<accession>A0A7J7GQ27</accession>
<proteinExistence type="predicted"/>
<comment type="caution">
    <text evidence="2">The sequence shown here is derived from an EMBL/GenBank/DDBJ whole genome shotgun (WGS) entry which is preliminary data.</text>
</comment>
<dbReference type="AlphaFoldDB" id="A0A7J7GQ27"/>
<evidence type="ECO:0000313" key="3">
    <source>
        <dbReference type="Proteomes" id="UP000593564"/>
    </source>
</evidence>
<gene>
    <name evidence="2" type="ORF">HYC85_020535</name>
</gene>
<name>A0A7J7GQ27_CAMSI</name>
<dbReference type="Proteomes" id="UP000593564">
    <property type="component" value="Unassembled WGS sequence"/>
</dbReference>
<sequence length="247" mass="28304">MTMDSTMRLFCISVVVLVFCVCSLPRSAAETEACRKVYREGGAMAVIRSPECPRWGHSLSWGRLTDSTTVHCSEAILDALGRDFTHNHFFCDVDIRFPLRRLQKEATLGIVAIFDGYYSNEASEMAWKYIEEYFFLHTYFLFDRLEGDNFDGSYVKMLKEALVRAIHDIKNRYTATIIVMVDDHLFLSSLDGSAEVATGSYSRWMAASQSQSQSMCEVSSRRYDVILNLEKLLSSSCILTFKYSWFH</sequence>
<evidence type="ECO:0000313" key="2">
    <source>
        <dbReference type="EMBL" id="KAF5942893.1"/>
    </source>
</evidence>
<organism evidence="2 3">
    <name type="scientific">Camellia sinensis</name>
    <name type="common">Tea plant</name>
    <name type="synonym">Thea sinensis</name>
    <dbReference type="NCBI Taxonomy" id="4442"/>
    <lineage>
        <taxon>Eukaryota</taxon>
        <taxon>Viridiplantae</taxon>
        <taxon>Streptophyta</taxon>
        <taxon>Embryophyta</taxon>
        <taxon>Tracheophyta</taxon>
        <taxon>Spermatophyta</taxon>
        <taxon>Magnoliopsida</taxon>
        <taxon>eudicotyledons</taxon>
        <taxon>Gunneridae</taxon>
        <taxon>Pentapetalae</taxon>
        <taxon>asterids</taxon>
        <taxon>Ericales</taxon>
        <taxon>Theaceae</taxon>
        <taxon>Camellia</taxon>
    </lineage>
</organism>
<keyword evidence="1" id="KW-0732">Signal</keyword>
<reference evidence="2 3" key="2">
    <citation type="submission" date="2020-07" db="EMBL/GenBank/DDBJ databases">
        <title>Genome assembly of wild tea tree DASZ reveals pedigree and selection history of tea varieties.</title>
        <authorList>
            <person name="Zhang W."/>
        </authorList>
    </citation>
    <scope>NUCLEOTIDE SEQUENCE [LARGE SCALE GENOMIC DNA]</scope>
    <source>
        <strain evidence="3">cv. G240</strain>
        <tissue evidence="2">Leaf</tissue>
    </source>
</reference>
<protein>
    <recommendedName>
        <fullName evidence="4">PPM-type phosphatase domain-containing protein</fullName>
    </recommendedName>
</protein>
<dbReference type="EMBL" id="JACBKZ010000009">
    <property type="protein sequence ID" value="KAF5942893.1"/>
    <property type="molecule type" value="Genomic_DNA"/>
</dbReference>
<keyword evidence="3" id="KW-1185">Reference proteome</keyword>